<dbReference type="InterPro" id="IPR048661">
    <property type="entry name" value="CPL1-like"/>
</dbReference>
<dbReference type="InterPro" id="IPR038955">
    <property type="entry name" value="PriA/CPL1_fungi"/>
</dbReference>
<feature type="signal peptide" evidence="1">
    <location>
        <begin position="1"/>
        <end position="19"/>
    </location>
</feature>
<feature type="domain" description="Protein CPL1-like" evidence="2">
    <location>
        <begin position="235"/>
        <end position="289"/>
    </location>
</feature>
<evidence type="ECO:0000256" key="1">
    <source>
        <dbReference type="SAM" id="SignalP"/>
    </source>
</evidence>
<dbReference type="PANTHER" id="PTHR35192">
    <property type="entry name" value="PROTEIN, PUTATIVE-RELATED"/>
    <property type="match status" value="1"/>
</dbReference>
<dbReference type="PANTHER" id="PTHR35192:SF2">
    <property type="entry name" value="APPLE DOMAIN-CONTAINING PROTEIN"/>
    <property type="match status" value="1"/>
</dbReference>
<dbReference type="Proteomes" id="UP000193218">
    <property type="component" value="Unassembled WGS sequence"/>
</dbReference>
<evidence type="ECO:0000313" key="3">
    <source>
        <dbReference type="EMBL" id="ORX35274.1"/>
    </source>
</evidence>
<dbReference type="AlphaFoldDB" id="A0A1Y1UCN2"/>
<keyword evidence="4" id="KW-1185">Reference proteome</keyword>
<proteinExistence type="predicted"/>
<accession>A0A1Y1UCN2</accession>
<name>A0A1Y1UCN2_9TREE</name>
<reference evidence="3 4" key="1">
    <citation type="submission" date="2017-03" db="EMBL/GenBank/DDBJ databases">
        <title>Widespread Adenine N6-methylation of Active Genes in Fungi.</title>
        <authorList>
            <consortium name="DOE Joint Genome Institute"/>
            <person name="Mondo S.J."/>
            <person name="Dannebaum R.O."/>
            <person name="Kuo R.C."/>
            <person name="Louie K.B."/>
            <person name="Bewick A.J."/>
            <person name="Labutti K."/>
            <person name="Haridas S."/>
            <person name="Kuo A."/>
            <person name="Salamov A."/>
            <person name="Ahrendt S.R."/>
            <person name="Lau R."/>
            <person name="Bowen B.P."/>
            <person name="Lipzen A."/>
            <person name="Sullivan W."/>
            <person name="Andreopoulos W.B."/>
            <person name="Clum A."/>
            <person name="Lindquist E."/>
            <person name="Daum C."/>
            <person name="Northen T.R."/>
            <person name="Ramamoorthy G."/>
            <person name="Schmitz R.J."/>
            <person name="Gryganskyi A."/>
            <person name="Culley D."/>
            <person name="Magnuson J."/>
            <person name="James T.Y."/>
            <person name="O'Malley M.A."/>
            <person name="Stajich J.E."/>
            <person name="Spatafora J.W."/>
            <person name="Visel A."/>
            <person name="Grigoriev I.V."/>
        </authorList>
    </citation>
    <scope>NUCLEOTIDE SEQUENCE [LARGE SCALE GENOMIC DNA]</scope>
    <source>
        <strain evidence="3 4">NRRL Y-17943</strain>
    </source>
</reference>
<evidence type="ECO:0000259" key="2">
    <source>
        <dbReference type="Pfam" id="PF21671"/>
    </source>
</evidence>
<organism evidence="3 4">
    <name type="scientific">Kockovaella imperatae</name>
    <dbReference type="NCBI Taxonomy" id="4999"/>
    <lineage>
        <taxon>Eukaryota</taxon>
        <taxon>Fungi</taxon>
        <taxon>Dikarya</taxon>
        <taxon>Basidiomycota</taxon>
        <taxon>Agaricomycotina</taxon>
        <taxon>Tremellomycetes</taxon>
        <taxon>Tremellales</taxon>
        <taxon>Cuniculitremaceae</taxon>
        <taxon>Kockovaella</taxon>
    </lineage>
</organism>
<comment type="caution">
    <text evidence="3">The sequence shown here is derived from an EMBL/GenBank/DDBJ whole genome shotgun (WGS) entry which is preliminary data.</text>
</comment>
<dbReference type="GeneID" id="33560296"/>
<dbReference type="OrthoDB" id="439917at2759"/>
<sequence>MPVVIVLAALIWSSGSALAQTYGDDLSPVLTVCDQSAGQQMSAEVGTTKDFAGLSSSGQCTTATTTPDNNYEFCPNPFLISFIADSTSDNRFECTESLAEYCGASDSTTNNCPTGTECIYTTDYADDSTFWSCGVVCGYEGDSQICSDAGAKLLNGNYVTYCDTISDQCGICSSANELQPGNTDTGGCATPVSAYPATSSGTWRKRAQMKALDMASVENLGCPTGTKKCGTEDSFECVDVMNDLHSCGSCPNEGGIRCDTLPGIIMGDITCQAGLCTSTTCAEGYELWERSCVLPSVAASFREIASRSPTPVSVEELSIQKKKAESENAFSYPIANRKDVAIKHWQTVEIIGQ</sequence>
<dbReference type="RefSeq" id="XP_021869464.1">
    <property type="nucleotide sequence ID" value="XM_022018487.1"/>
</dbReference>
<keyword evidence="1" id="KW-0732">Signal</keyword>
<evidence type="ECO:0000313" key="4">
    <source>
        <dbReference type="Proteomes" id="UP000193218"/>
    </source>
</evidence>
<protein>
    <recommendedName>
        <fullName evidence="2">Protein CPL1-like domain-containing protein</fullName>
    </recommendedName>
</protein>
<dbReference type="EMBL" id="NBSH01000011">
    <property type="protein sequence ID" value="ORX35274.1"/>
    <property type="molecule type" value="Genomic_DNA"/>
</dbReference>
<dbReference type="Pfam" id="PF21671">
    <property type="entry name" value="CPL1-like"/>
    <property type="match status" value="1"/>
</dbReference>
<gene>
    <name evidence="3" type="ORF">BD324DRAFT_652413</name>
</gene>
<dbReference type="InParanoid" id="A0A1Y1UCN2"/>
<feature type="chain" id="PRO_5013118721" description="Protein CPL1-like domain-containing protein" evidence="1">
    <location>
        <begin position="20"/>
        <end position="353"/>
    </location>
</feature>